<evidence type="ECO:0000259" key="3">
    <source>
        <dbReference type="Pfam" id="PF04909"/>
    </source>
</evidence>
<evidence type="ECO:0000256" key="1">
    <source>
        <dbReference type="ARBA" id="ARBA00023239"/>
    </source>
</evidence>
<organism evidence="4 5">
    <name type="scientific">Edaphobacter aggregans</name>
    <dbReference type="NCBI Taxonomy" id="570835"/>
    <lineage>
        <taxon>Bacteria</taxon>
        <taxon>Pseudomonadati</taxon>
        <taxon>Acidobacteriota</taxon>
        <taxon>Terriglobia</taxon>
        <taxon>Terriglobales</taxon>
        <taxon>Acidobacteriaceae</taxon>
        <taxon>Edaphobacter</taxon>
    </lineage>
</organism>
<sequence length="296" mass="32343">MNRKHLCVAIAAFLCATLQARTQTTQQYKGPIIDAHAHLRLGEADGLTPTQPIGTDALRTLDTTAGVAKSALIVIARQGQPEKTRQQNDAVLAAAAASPNHFYPVVSVHPADKQTALSELDRVAKLGAKEVKLHPNTQNFDVSDPDVGTVVERCGELNLVVLFDSYKPWDASEMGKFLLLAVQHPKTKIVLAHMGFSYFREAVSFELIRRLGMADNVWFDISAIAATYAGSPVQPELVWTMRKVGTNHILFGSDWPVYTPDEAIKAVRSLGLTADEQKQIFHDNAAQLLGLEALKP</sequence>
<accession>A0A3R9NRM7</accession>
<dbReference type="Gene3D" id="3.20.20.140">
    <property type="entry name" value="Metal-dependent hydrolases"/>
    <property type="match status" value="1"/>
</dbReference>
<feature type="domain" description="Amidohydrolase-related" evidence="3">
    <location>
        <begin position="33"/>
        <end position="291"/>
    </location>
</feature>
<evidence type="ECO:0000313" key="4">
    <source>
        <dbReference type="EMBL" id="RSL15310.1"/>
    </source>
</evidence>
<evidence type="ECO:0000313" key="5">
    <source>
        <dbReference type="Proteomes" id="UP000269669"/>
    </source>
</evidence>
<dbReference type="InterPro" id="IPR006680">
    <property type="entry name" value="Amidohydro-rel"/>
</dbReference>
<name>A0A3R9NRM7_9BACT</name>
<keyword evidence="1" id="KW-0456">Lyase</keyword>
<dbReference type="CDD" id="cd01292">
    <property type="entry name" value="metallo-dependent_hydrolases"/>
    <property type="match status" value="1"/>
</dbReference>
<dbReference type="InterPro" id="IPR032465">
    <property type="entry name" value="ACMSD"/>
</dbReference>
<dbReference type="AlphaFoldDB" id="A0A3R9NRM7"/>
<dbReference type="InterPro" id="IPR032466">
    <property type="entry name" value="Metal_Hydrolase"/>
</dbReference>
<dbReference type="Proteomes" id="UP000269669">
    <property type="component" value="Unassembled WGS sequence"/>
</dbReference>
<dbReference type="GO" id="GO:0019748">
    <property type="term" value="P:secondary metabolic process"/>
    <property type="evidence" value="ECO:0007669"/>
    <property type="project" value="TreeGrafter"/>
</dbReference>
<keyword evidence="5" id="KW-1185">Reference proteome</keyword>
<proteinExistence type="predicted"/>
<evidence type="ECO:0000256" key="2">
    <source>
        <dbReference type="SAM" id="SignalP"/>
    </source>
</evidence>
<protein>
    <recommendedName>
        <fullName evidence="3">Amidohydrolase-related domain-containing protein</fullName>
    </recommendedName>
</protein>
<dbReference type="RefSeq" id="WP_125484066.1">
    <property type="nucleotide sequence ID" value="NZ_RSDW01000001.1"/>
</dbReference>
<feature type="chain" id="PRO_5018672313" description="Amidohydrolase-related domain-containing protein" evidence="2">
    <location>
        <begin position="21"/>
        <end position="296"/>
    </location>
</feature>
<dbReference type="PANTHER" id="PTHR21240:SF28">
    <property type="entry name" value="ISO-OROTATE DECARBOXYLASE (EUROFUNG)"/>
    <property type="match status" value="1"/>
</dbReference>
<dbReference type="Pfam" id="PF04909">
    <property type="entry name" value="Amidohydro_2"/>
    <property type="match status" value="1"/>
</dbReference>
<dbReference type="OrthoDB" id="9771932at2"/>
<comment type="caution">
    <text evidence="4">The sequence shown here is derived from an EMBL/GenBank/DDBJ whole genome shotgun (WGS) entry which is preliminary data.</text>
</comment>
<dbReference type="GO" id="GO:0005737">
    <property type="term" value="C:cytoplasm"/>
    <property type="evidence" value="ECO:0007669"/>
    <property type="project" value="TreeGrafter"/>
</dbReference>
<dbReference type="GO" id="GO:0016787">
    <property type="term" value="F:hydrolase activity"/>
    <property type="evidence" value="ECO:0007669"/>
    <property type="project" value="InterPro"/>
</dbReference>
<dbReference type="GO" id="GO:0016831">
    <property type="term" value="F:carboxy-lyase activity"/>
    <property type="evidence" value="ECO:0007669"/>
    <property type="project" value="InterPro"/>
</dbReference>
<dbReference type="SUPFAM" id="SSF51556">
    <property type="entry name" value="Metallo-dependent hydrolases"/>
    <property type="match status" value="1"/>
</dbReference>
<feature type="signal peptide" evidence="2">
    <location>
        <begin position="1"/>
        <end position="20"/>
    </location>
</feature>
<gene>
    <name evidence="4" type="ORF">EDE15_0794</name>
</gene>
<keyword evidence="2" id="KW-0732">Signal</keyword>
<dbReference type="PANTHER" id="PTHR21240">
    <property type="entry name" value="2-AMINO-3-CARBOXYLMUCONATE-6-SEMIALDEHYDE DECARBOXYLASE"/>
    <property type="match status" value="1"/>
</dbReference>
<dbReference type="EMBL" id="RSDW01000001">
    <property type="protein sequence ID" value="RSL15310.1"/>
    <property type="molecule type" value="Genomic_DNA"/>
</dbReference>
<reference evidence="4 5" key="1">
    <citation type="submission" date="2018-12" db="EMBL/GenBank/DDBJ databases">
        <title>Sequencing of bacterial isolates from soil warming experiment in Harvard Forest, Massachusetts, USA.</title>
        <authorList>
            <person name="Deangelis K."/>
        </authorList>
    </citation>
    <scope>NUCLEOTIDE SEQUENCE [LARGE SCALE GENOMIC DNA]</scope>
    <source>
        <strain evidence="4 5">EB153</strain>
    </source>
</reference>